<reference evidence="1 2" key="1">
    <citation type="submission" date="2019-11" db="EMBL/GenBank/DDBJ databases">
        <authorList>
            <person name="Holert J."/>
        </authorList>
    </citation>
    <scope>NUCLEOTIDE SEQUENCE [LARGE SCALE GENOMIC DNA]</scope>
    <source>
        <strain evidence="1">BC8_1</strain>
    </source>
</reference>
<dbReference type="AlphaFoldDB" id="A0A5S9R611"/>
<dbReference type="RefSeq" id="WP_159233494.1">
    <property type="nucleotide sequence ID" value="NZ_CACSIP010000035.1"/>
</dbReference>
<dbReference type="EMBL" id="CACSIP010000035">
    <property type="protein sequence ID" value="CAA0129303.1"/>
    <property type="molecule type" value="Genomic_DNA"/>
</dbReference>
<sequence length="145" mass="16828">MREIHVVTGHRHRLQAIGIGDDRRWRIICPDGGQNCECWIECQEAHPCNCGPHPHDQHCAPDCDEDHSLECDEWLWNDEELHGQEHRYVSDMLCIRDSGCWMPHWGIEFDNPQSLPPGVYDFDYEDPDDDMGGTLYIVAMRPADD</sequence>
<keyword evidence="2" id="KW-1185">Reference proteome</keyword>
<accession>A0A5S9R611</accession>
<evidence type="ECO:0000313" key="1">
    <source>
        <dbReference type="EMBL" id="CAA0129303.1"/>
    </source>
</evidence>
<protein>
    <submittedName>
        <fullName evidence="1">Uncharacterized protein</fullName>
    </submittedName>
</protein>
<name>A0A5S9R611_MYCVN</name>
<dbReference type="Proteomes" id="UP000430146">
    <property type="component" value="Unassembled WGS sequence"/>
</dbReference>
<gene>
    <name evidence="1" type="ORF">AELLOGFF_05529</name>
</gene>
<evidence type="ECO:0000313" key="2">
    <source>
        <dbReference type="Proteomes" id="UP000430146"/>
    </source>
</evidence>
<proteinExistence type="predicted"/>
<organism evidence="1 2">
    <name type="scientific">Mycolicibacterium vanbaalenii</name>
    <name type="common">Mycobacterium vanbaalenii</name>
    <dbReference type="NCBI Taxonomy" id="110539"/>
    <lineage>
        <taxon>Bacteria</taxon>
        <taxon>Bacillati</taxon>
        <taxon>Actinomycetota</taxon>
        <taxon>Actinomycetes</taxon>
        <taxon>Mycobacteriales</taxon>
        <taxon>Mycobacteriaceae</taxon>
        <taxon>Mycolicibacterium</taxon>
    </lineage>
</organism>